<feature type="transmembrane region" description="Helical" evidence="1">
    <location>
        <begin position="12"/>
        <end position="29"/>
    </location>
</feature>
<sequence>MPQMKWELKLSIALLSISVFFYIINYLTFHDTTFIEKYILVQLGFLPISVLLVSVMLNSLMKRRAQQERREKLNIVVGSFFAEYGKDLLRYITKYDPHAESLAREVMHIEEMDEKEIKEVKEKLKARKYTINMEKMNLQELKKFLMENREFSVNLLDNPVILEHETFTDLLWNVLHVTEELRKVYDFSSLSEEDRKDIHGDIENLYALLAYEWVNYVQYLRDAYPHIFVYETKTNPFIPHAYHVKKRKR</sequence>
<keyword evidence="1" id="KW-0812">Transmembrane</keyword>
<reference evidence="2" key="1">
    <citation type="submission" date="2005-07" db="EMBL/GenBank/DDBJ databases">
        <title>A hyperthermophilic lifestyle for uncultured Archaea of the DHVE2 lineage: evidence from environmental genomics.</title>
        <authorList>
            <person name="Moussard H."/>
            <person name="Hennecke G."/>
            <person name="Moreira D."/>
            <person name="Jouffe V."/>
            <person name="Lopez-Garcia P."/>
            <person name="Jeanthon C."/>
        </authorList>
    </citation>
    <scope>NUCLEOTIDE SEQUENCE</scope>
</reference>
<feature type="transmembrane region" description="Helical" evidence="1">
    <location>
        <begin position="41"/>
        <end position="60"/>
    </location>
</feature>
<dbReference type="EMBL" id="DQ118404">
    <property type="protein sequence ID" value="AAZ32511.1"/>
    <property type="molecule type" value="Genomic_DNA"/>
</dbReference>
<evidence type="ECO:0000313" key="2">
    <source>
        <dbReference type="EMBL" id="AAZ32511.1"/>
    </source>
</evidence>
<evidence type="ECO:0000256" key="1">
    <source>
        <dbReference type="SAM" id="Phobius"/>
    </source>
</evidence>
<dbReference type="AlphaFoldDB" id="Q3SA71"/>
<organism evidence="2">
    <name type="scientific">uncultured euryarchaeote Alv-FOS4</name>
    <dbReference type="NCBI Taxonomy" id="337893"/>
    <lineage>
        <taxon>Archaea</taxon>
        <taxon>Methanobacteriati</taxon>
        <taxon>Methanobacteriota</taxon>
        <taxon>environmental samples</taxon>
    </lineage>
</organism>
<keyword evidence="1" id="KW-1133">Transmembrane helix</keyword>
<proteinExistence type="predicted"/>
<name>Q3SA71_9EURY</name>
<accession>Q3SA71</accession>
<protein>
    <submittedName>
        <fullName evidence="2">Uncharacterized protein</fullName>
    </submittedName>
</protein>
<keyword evidence="1" id="KW-0472">Membrane</keyword>